<dbReference type="Proteomes" id="UP000002026">
    <property type="component" value="Chromosome"/>
</dbReference>
<evidence type="ECO:0000256" key="3">
    <source>
        <dbReference type="ARBA" id="ARBA00023125"/>
    </source>
</evidence>
<dbReference type="STRING" id="471855.Shel_07270"/>
<evidence type="ECO:0000313" key="7">
    <source>
        <dbReference type="Proteomes" id="UP000002026"/>
    </source>
</evidence>
<dbReference type="InterPro" id="IPR000847">
    <property type="entry name" value="LysR_HTH_N"/>
</dbReference>
<evidence type="ECO:0000259" key="5">
    <source>
        <dbReference type="PROSITE" id="PS50931"/>
    </source>
</evidence>
<proteinExistence type="inferred from homology"/>
<dbReference type="Gene3D" id="3.40.190.290">
    <property type="match status" value="1"/>
</dbReference>
<dbReference type="InterPro" id="IPR036390">
    <property type="entry name" value="WH_DNA-bd_sf"/>
</dbReference>
<reference evidence="6 7" key="1">
    <citation type="journal article" date="2009" name="Stand. Genomic Sci.">
        <title>Complete genome sequence of Slackia heliotrinireducens type strain (RHS 1).</title>
        <authorList>
            <person name="Pukall R."/>
            <person name="Lapidus A."/>
            <person name="Nolan M."/>
            <person name="Copeland A."/>
            <person name="Glavina Del Rio T."/>
            <person name="Lucas S."/>
            <person name="Chen F."/>
            <person name="Tice H."/>
            <person name="Cheng J.F."/>
            <person name="Chertkov O."/>
            <person name="Bruce D."/>
            <person name="Goodwin L."/>
            <person name="Kuske C."/>
            <person name="Brettin T."/>
            <person name="Detter J.C."/>
            <person name="Han C."/>
            <person name="Pitluck S."/>
            <person name="Pati A."/>
            <person name="Mavrommatis K."/>
            <person name="Ivanova N."/>
            <person name="Ovchinnikova G."/>
            <person name="Chen A."/>
            <person name="Palaniappan K."/>
            <person name="Schneider S."/>
            <person name="Rohde M."/>
            <person name="Chain P."/>
            <person name="D'haeseleer P."/>
            <person name="Goker M."/>
            <person name="Bristow J."/>
            <person name="Eisen J.A."/>
            <person name="Markowitz V."/>
            <person name="Kyrpides N.C."/>
            <person name="Klenk H.P."/>
            <person name="Hugenholtz P."/>
        </authorList>
    </citation>
    <scope>NUCLEOTIDE SEQUENCE [LARGE SCALE GENOMIC DNA]</scope>
    <source>
        <strain evidence="7">ATCC 29202 / DSM 20476 / NCTC 11029 / RHS 1</strain>
    </source>
</reference>
<dbReference type="Pfam" id="PF03466">
    <property type="entry name" value="LysR_substrate"/>
    <property type="match status" value="1"/>
</dbReference>
<dbReference type="SUPFAM" id="SSF46785">
    <property type="entry name" value="Winged helix' DNA-binding domain"/>
    <property type="match status" value="1"/>
</dbReference>
<evidence type="ECO:0000313" key="6">
    <source>
        <dbReference type="EMBL" id="ACV21785.1"/>
    </source>
</evidence>
<dbReference type="PANTHER" id="PTHR30419:SF8">
    <property type="entry name" value="NITROGEN ASSIMILATION TRANSCRIPTIONAL ACTIVATOR-RELATED"/>
    <property type="match status" value="1"/>
</dbReference>
<dbReference type="EMBL" id="CP001684">
    <property type="protein sequence ID" value="ACV21785.1"/>
    <property type="molecule type" value="Genomic_DNA"/>
</dbReference>
<name>C7N4F0_SLAHD</name>
<dbReference type="InterPro" id="IPR050950">
    <property type="entry name" value="HTH-type_LysR_regulators"/>
</dbReference>
<evidence type="ECO:0000256" key="4">
    <source>
        <dbReference type="ARBA" id="ARBA00023163"/>
    </source>
</evidence>
<accession>C7N4F0</accession>
<organism evidence="6 7">
    <name type="scientific">Slackia heliotrinireducens (strain ATCC 29202 / DSM 20476 / NCTC 11029 / RHS 1)</name>
    <name type="common">Peptococcus heliotrinreducens</name>
    <dbReference type="NCBI Taxonomy" id="471855"/>
    <lineage>
        <taxon>Bacteria</taxon>
        <taxon>Bacillati</taxon>
        <taxon>Actinomycetota</taxon>
        <taxon>Coriobacteriia</taxon>
        <taxon>Eggerthellales</taxon>
        <taxon>Eggerthellaceae</taxon>
        <taxon>Slackia</taxon>
    </lineage>
</organism>
<dbReference type="RefSeq" id="WP_012797889.1">
    <property type="nucleotide sequence ID" value="NC_013165.1"/>
</dbReference>
<gene>
    <name evidence="6" type="ordered locus">Shel_07270</name>
</gene>
<dbReference type="PANTHER" id="PTHR30419">
    <property type="entry name" value="HTH-TYPE TRANSCRIPTIONAL REGULATOR YBHD"/>
    <property type="match status" value="1"/>
</dbReference>
<dbReference type="GO" id="GO:0003677">
    <property type="term" value="F:DNA binding"/>
    <property type="evidence" value="ECO:0007669"/>
    <property type="project" value="UniProtKB-KW"/>
</dbReference>
<dbReference type="PROSITE" id="PS50931">
    <property type="entry name" value="HTH_LYSR"/>
    <property type="match status" value="1"/>
</dbReference>
<keyword evidence="4" id="KW-0804">Transcription</keyword>
<dbReference type="HOGENOM" id="CLU_039613_6_2_11"/>
<dbReference type="InterPro" id="IPR036388">
    <property type="entry name" value="WH-like_DNA-bd_sf"/>
</dbReference>
<evidence type="ECO:0000256" key="2">
    <source>
        <dbReference type="ARBA" id="ARBA00023015"/>
    </source>
</evidence>
<dbReference type="KEGG" id="shi:Shel_07270"/>
<dbReference type="InterPro" id="IPR005119">
    <property type="entry name" value="LysR_subst-bd"/>
</dbReference>
<protein>
    <submittedName>
        <fullName evidence="6">Transcriptional regulator</fullName>
    </submittedName>
</protein>
<dbReference type="Pfam" id="PF00126">
    <property type="entry name" value="HTH_1"/>
    <property type="match status" value="1"/>
</dbReference>
<dbReference type="GO" id="GO:0003700">
    <property type="term" value="F:DNA-binding transcription factor activity"/>
    <property type="evidence" value="ECO:0007669"/>
    <property type="project" value="InterPro"/>
</dbReference>
<dbReference type="SUPFAM" id="SSF53850">
    <property type="entry name" value="Periplasmic binding protein-like II"/>
    <property type="match status" value="1"/>
</dbReference>
<dbReference type="Gene3D" id="1.10.10.10">
    <property type="entry name" value="Winged helix-like DNA-binding domain superfamily/Winged helix DNA-binding domain"/>
    <property type="match status" value="1"/>
</dbReference>
<keyword evidence="7" id="KW-1185">Reference proteome</keyword>
<keyword evidence="2" id="KW-0805">Transcription regulation</keyword>
<sequence length="298" mass="33468">MNSDQLDYFLLVYNTQSIQKAAAIVPMSPQGMAKSIKALEQELGAPLFTREPNGKRSPTEYAQVFREFALMSQAEMDRTLLRFVQIRAREQKTIRLASALGLSGLFGNECIDVFRRKRPDVAFELRETDDLTCDELVASGACDLGLTLSPFGDGLTTIPLASERVYAWVSTVNPLSQRTALLPADLASTRVALFGQRQKLDASVRAAVRQEGFELQSVTYSPEVFWHYNLALENRAIGITVEHLTTLPMFTDNPNVVALPIQDMNWTYGISHEYGRVLYEHEQAFFDYAIAYARKHCA</sequence>
<feature type="domain" description="HTH lysR-type" evidence="5">
    <location>
        <begin position="1"/>
        <end position="59"/>
    </location>
</feature>
<evidence type="ECO:0000256" key="1">
    <source>
        <dbReference type="ARBA" id="ARBA00009437"/>
    </source>
</evidence>
<dbReference type="GO" id="GO:0005829">
    <property type="term" value="C:cytosol"/>
    <property type="evidence" value="ECO:0007669"/>
    <property type="project" value="TreeGrafter"/>
</dbReference>
<dbReference type="AlphaFoldDB" id="C7N4F0"/>
<keyword evidence="3" id="KW-0238">DNA-binding</keyword>
<dbReference type="eggNOG" id="COG0583">
    <property type="taxonomic scope" value="Bacteria"/>
</dbReference>
<comment type="similarity">
    <text evidence="1">Belongs to the LysR transcriptional regulatory family.</text>
</comment>